<keyword evidence="3" id="KW-1185">Reference proteome</keyword>
<comment type="caution">
    <text evidence="2">The sequence shown here is derived from an EMBL/GenBank/DDBJ whole genome shotgun (WGS) entry which is preliminary data.</text>
</comment>
<proteinExistence type="predicted"/>
<organism evidence="2 3">
    <name type="scientific">Microvirga aerilata</name>
    <dbReference type="NCBI Taxonomy" id="670292"/>
    <lineage>
        <taxon>Bacteria</taxon>
        <taxon>Pseudomonadati</taxon>
        <taxon>Pseudomonadota</taxon>
        <taxon>Alphaproteobacteria</taxon>
        <taxon>Hyphomicrobiales</taxon>
        <taxon>Methylobacteriaceae</taxon>
        <taxon>Microvirga</taxon>
    </lineage>
</organism>
<protein>
    <recommendedName>
        <fullName evidence="4">Ribbon-helix-helix protein, CopG family</fullName>
    </recommendedName>
</protein>
<name>A0A936ZJ61_9HYPH</name>
<sequence length="73" mass="8291">MNAMADAASRKRAQRLRQTRRERGDRETNVWLPREIGNAIDQAVESGRYPSRQVAITHALEAAFVQKEPNTVT</sequence>
<evidence type="ECO:0008006" key="4">
    <source>
        <dbReference type="Google" id="ProtNLM"/>
    </source>
</evidence>
<evidence type="ECO:0000313" key="3">
    <source>
        <dbReference type="Proteomes" id="UP000605848"/>
    </source>
</evidence>
<feature type="compositionally biased region" description="Basic and acidic residues" evidence="1">
    <location>
        <begin position="19"/>
        <end position="28"/>
    </location>
</feature>
<dbReference type="EMBL" id="JAEQMY010000156">
    <property type="protein sequence ID" value="MBL0408162.1"/>
    <property type="molecule type" value="Genomic_DNA"/>
</dbReference>
<gene>
    <name evidence="2" type="ORF">JKG68_30205</name>
</gene>
<feature type="region of interest" description="Disordered" evidence="1">
    <location>
        <begin position="1"/>
        <end position="28"/>
    </location>
</feature>
<evidence type="ECO:0000313" key="2">
    <source>
        <dbReference type="EMBL" id="MBL0408162.1"/>
    </source>
</evidence>
<accession>A0A936ZJ61</accession>
<evidence type="ECO:0000256" key="1">
    <source>
        <dbReference type="SAM" id="MobiDB-lite"/>
    </source>
</evidence>
<dbReference type="Proteomes" id="UP000605848">
    <property type="component" value="Unassembled WGS sequence"/>
</dbReference>
<dbReference type="AlphaFoldDB" id="A0A936ZJ61"/>
<reference evidence="2" key="1">
    <citation type="submission" date="2021-01" db="EMBL/GenBank/DDBJ databases">
        <title>Microvirga sp.</title>
        <authorList>
            <person name="Kim M.K."/>
        </authorList>
    </citation>
    <scope>NUCLEOTIDE SEQUENCE</scope>
    <source>
        <strain evidence="2">5420S-16</strain>
    </source>
</reference>